<feature type="transmembrane region" description="Helical" evidence="1">
    <location>
        <begin position="7"/>
        <end position="26"/>
    </location>
</feature>
<evidence type="ECO:0000313" key="2">
    <source>
        <dbReference type="EMBL" id="MBK1895381.1"/>
    </source>
</evidence>
<proteinExistence type="predicted"/>
<dbReference type="Proteomes" id="UP000628669">
    <property type="component" value="Unassembled WGS sequence"/>
</dbReference>
<keyword evidence="1" id="KW-1133">Transmembrane helix</keyword>
<organism evidence="2 3">
    <name type="scientific">Chryseobacterium paridis</name>
    <dbReference type="NCBI Taxonomy" id="2800328"/>
    <lineage>
        <taxon>Bacteria</taxon>
        <taxon>Pseudomonadati</taxon>
        <taxon>Bacteroidota</taxon>
        <taxon>Flavobacteriia</taxon>
        <taxon>Flavobacteriales</taxon>
        <taxon>Weeksellaceae</taxon>
        <taxon>Chryseobacterium group</taxon>
        <taxon>Chryseobacterium</taxon>
    </lineage>
</organism>
<evidence type="ECO:0000313" key="3">
    <source>
        <dbReference type="Proteomes" id="UP000628669"/>
    </source>
</evidence>
<gene>
    <name evidence="2" type="ORF">JHL15_06425</name>
</gene>
<reference evidence="3" key="1">
    <citation type="submission" date="2021-01" db="EMBL/GenBank/DDBJ databases">
        <title>Genome public.</title>
        <authorList>
            <person name="Liu C."/>
            <person name="Sun Q."/>
        </authorList>
    </citation>
    <scope>NUCLEOTIDE SEQUENCE [LARGE SCALE GENOMIC DNA]</scope>
    <source>
        <strain evidence="3">YIM B02567</strain>
    </source>
</reference>
<protein>
    <submittedName>
        <fullName evidence="2">Uncharacterized protein</fullName>
    </submittedName>
</protein>
<comment type="caution">
    <text evidence="2">The sequence shown here is derived from an EMBL/GenBank/DDBJ whole genome shotgun (WGS) entry which is preliminary data.</text>
</comment>
<keyword evidence="3" id="KW-1185">Reference proteome</keyword>
<dbReference type="EMBL" id="JAENHK010000005">
    <property type="protein sequence ID" value="MBK1895381.1"/>
    <property type="molecule type" value="Genomic_DNA"/>
</dbReference>
<evidence type="ECO:0000256" key="1">
    <source>
        <dbReference type="SAM" id="Phobius"/>
    </source>
</evidence>
<accession>A0ABS1FSN9</accession>
<keyword evidence="1" id="KW-0472">Membrane</keyword>
<keyword evidence="1" id="KW-0812">Transmembrane</keyword>
<dbReference type="Gene3D" id="2.40.70.10">
    <property type="entry name" value="Acid Proteases"/>
    <property type="match status" value="1"/>
</dbReference>
<name>A0ABS1FSN9_9FLAO</name>
<sequence>MKTLRKVLLIFLFLIVLSGIGGYLYFNMKFTPPDNYLNVSGNAEKMGLEWISESDSPYAAVLLPITIKDIDYPLYMQLDFGSPVTVFYSNSLQSLRSKFPNLPPIKSNVPTVDLTMNIGKMTISSSTFQLLDYGANANFQDAHVKNIIGTIGTDLLEKRIITLDFANNQCSFVKNLPEIGFSDFEFKKRKILIPAKIDQKDLKLMYDSGTSSYELITNKDNWQQYKIKNSSTKKEKGNSWGKSLDVISSPANKEILFGGTRLKLQEVTYVEGTSALQNALMRFSGMQGMIGNKIFLNHKVTIDCHNEKFKIQ</sequence>
<dbReference type="InterPro" id="IPR021109">
    <property type="entry name" value="Peptidase_aspartic_dom_sf"/>
</dbReference>
<dbReference type="RefSeq" id="WP_200244323.1">
    <property type="nucleotide sequence ID" value="NZ_JAENHK010000005.1"/>
</dbReference>